<keyword evidence="2 5" id="KW-0812">Transmembrane</keyword>
<feature type="domain" description="Methylamine utilisation protein MauE" evidence="6">
    <location>
        <begin position="10"/>
        <end position="136"/>
    </location>
</feature>
<dbReference type="EMBL" id="FOJM01000025">
    <property type="protein sequence ID" value="SFA60117.1"/>
    <property type="molecule type" value="Genomic_DNA"/>
</dbReference>
<evidence type="ECO:0000256" key="2">
    <source>
        <dbReference type="ARBA" id="ARBA00022692"/>
    </source>
</evidence>
<proteinExistence type="predicted"/>
<comment type="subcellular location">
    <subcellularLocation>
        <location evidence="1">Membrane</location>
        <topology evidence="1">Multi-pass membrane protein</topology>
    </subcellularLocation>
</comment>
<name>A0A1I0U8H9_9SPHI</name>
<evidence type="ECO:0000256" key="3">
    <source>
        <dbReference type="ARBA" id="ARBA00022989"/>
    </source>
</evidence>
<keyword evidence="8" id="KW-1185">Reference proteome</keyword>
<feature type="transmembrane region" description="Helical" evidence="5">
    <location>
        <begin position="50"/>
        <end position="71"/>
    </location>
</feature>
<keyword evidence="4 5" id="KW-0472">Membrane</keyword>
<sequence>MAKKTDMKTSIVQVISAAFILLWVYTAGSKLTDFQAYQQQMSLQVFSPSVTAVLLYLIPFLEIIAAVLLLIKKTNKLGLVLSLLLMLIFTGYILLIISGYFPKVPCSCGGVIKAMGWKAHLIFNIFFISAAMLSLFIKLKPEVRDKD</sequence>
<dbReference type="Proteomes" id="UP000198836">
    <property type="component" value="Unassembled WGS sequence"/>
</dbReference>
<reference evidence="8" key="1">
    <citation type="submission" date="2016-10" db="EMBL/GenBank/DDBJ databases">
        <authorList>
            <person name="Varghese N."/>
            <person name="Submissions S."/>
        </authorList>
    </citation>
    <scope>NUCLEOTIDE SEQUENCE [LARGE SCALE GENOMIC DNA]</scope>
    <source>
        <strain evidence="8">DSM 18130</strain>
    </source>
</reference>
<organism evidence="7 8">
    <name type="scientific">Pedobacter suwonensis</name>
    <dbReference type="NCBI Taxonomy" id="332999"/>
    <lineage>
        <taxon>Bacteria</taxon>
        <taxon>Pseudomonadati</taxon>
        <taxon>Bacteroidota</taxon>
        <taxon>Sphingobacteriia</taxon>
        <taxon>Sphingobacteriales</taxon>
        <taxon>Sphingobacteriaceae</taxon>
        <taxon>Pedobacter</taxon>
    </lineage>
</organism>
<dbReference type="STRING" id="332999.SAMN04488511_12521"/>
<evidence type="ECO:0000256" key="5">
    <source>
        <dbReference type="SAM" id="Phobius"/>
    </source>
</evidence>
<protein>
    <recommendedName>
        <fullName evidence="6">Methylamine utilisation protein MauE domain-containing protein</fullName>
    </recommendedName>
</protein>
<dbReference type="Pfam" id="PF07291">
    <property type="entry name" value="MauE"/>
    <property type="match status" value="1"/>
</dbReference>
<evidence type="ECO:0000256" key="1">
    <source>
        <dbReference type="ARBA" id="ARBA00004141"/>
    </source>
</evidence>
<dbReference type="InterPro" id="IPR009908">
    <property type="entry name" value="Methylamine_util_MauE"/>
</dbReference>
<evidence type="ECO:0000313" key="7">
    <source>
        <dbReference type="EMBL" id="SFA60117.1"/>
    </source>
</evidence>
<feature type="transmembrane region" description="Helical" evidence="5">
    <location>
        <begin position="78"/>
        <end position="101"/>
    </location>
</feature>
<evidence type="ECO:0000313" key="8">
    <source>
        <dbReference type="Proteomes" id="UP000198836"/>
    </source>
</evidence>
<evidence type="ECO:0000256" key="4">
    <source>
        <dbReference type="ARBA" id="ARBA00023136"/>
    </source>
</evidence>
<dbReference type="GO" id="GO:0030416">
    <property type="term" value="P:methylamine metabolic process"/>
    <property type="evidence" value="ECO:0007669"/>
    <property type="project" value="InterPro"/>
</dbReference>
<keyword evidence="3 5" id="KW-1133">Transmembrane helix</keyword>
<accession>A0A1I0U8H9</accession>
<feature type="transmembrane region" description="Helical" evidence="5">
    <location>
        <begin position="121"/>
        <end position="139"/>
    </location>
</feature>
<evidence type="ECO:0000259" key="6">
    <source>
        <dbReference type="Pfam" id="PF07291"/>
    </source>
</evidence>
<gene>
    <name evidence="7" type="ORF">SAMN04488511_12521</name>
</gene>
<dbReference type="GO" id="GO:0016020">
    <property type="term" value="C:membrane"/>
    <property type="evidence" value="ECO:0007669"/>
    <property type="project" value="UniProtKB-SubCell"/>
</dbReference>
<dbReference type="AlphaFoldDB" id="A0A1I0U8H9"/>